<dbReference type="PROSITE" id="PS51012">
    <property type="entry name" value="ABC_TM2"/>
    <property type="match status" value="1"/>
</dbReference>
<reference evidence="8 9" key="1">
    <citation type="submission" date="2020-07" db="EMBL/GenBank/DDBJ databases">
        <authorList>
            <person name="Zhuang K."/>
            <person name="Ran Y."/>
        </authorList>
    </citation>
    <scope>NUCLEOTIDE SEQUENCE [LARGE SCALE GENOMIC DNA]</scope>
    <source>
        <strain evidence="8 9">WCH-YHL-001</strain>
    </source>
</reference>
<dbReference type="Proteomes" id="UP000515512">
    <property type="component" value="Chromosome"/>
</dbReference>
<accession>A0A7D6VFL2</accession>
<keyword evidence="5" id="KW-0046">Antibiotic resistance</keyword>
<dbReference type="GO" id="GO:0046677">
    <property type="term" value="P:response to antibiotic"/>
    <property type="evidence" value="ECO:0007669"/>
    <property type="project" value="UniProtKB-KW"/>
</dbReference>
<keyword evidence="6" id="KW-1003">Cell membrane</keyword>
<comment type="subcellular location">
    <subcellularLocation>
        <location evidence="6">Cell membrane</location>
        <topology evidence="6">Multi-pass membrane protein</topology>
    </subcellularLocation>
    <subcellularLocation>
        <location evidence="1">Membrane</location>
        <topology evidence="1">Multi-pass membrane protein</topology>
    </subcellularLocation>
</comment>
<evidence type="ECO:0000313" key="8">
    <source>
        <dbReference type="EMBL" id="QLY34331.1"/>
    </source>
</evidence>
<evidence type="ECO:0000259" key="7">
    <source>
        <dbReference type="PROSITE" id="PS51012"/>
    </source>
</evidence>
<keyword evidence="3 6" id="KW-1133">Transmembrane helix</keyword>
<name>A0A7D6VFL2_9NOCA</name>
<keyword evidence="2 6" id="KW-0812">Transmembrane</keyword>
<dbReference type="GO" id="GO:0140359">
    <property type="term" value="F:ABC-type transporter activity"/>
    <property type="evidence" value="ECO:0007669"/>
    <property type="project" value="InterPro"/>
</dbReference>
<dbReference type="EMBL" id="CP059399">
    <property type="protein sequence ID" value="QLY34331.1"/>
    <property type="molecule type" value="Genomic_DNA"/>
</dbReference>
<organism evidence="8 9">
    <name type="scientific">Nocardia huaxiensis</name>
    <dbReference type="NCBI Taxonomy" id="2755382"/>
    <lineage>
        <taxon>Bacteria</taxon>
        <taxon>Bacillati</taxon>
        <taxon>Actinomycetota</taxon>
        <taxon>Actinomycetes</taxon>
        <taxon>Mycobacteriales</taxon>
        <taxon>Nocardiaceae</taxon>
        <taxon>Nocardia</taxon>
    </lineage>
</organism>
<dbReference type="InterPro" id="IPR047817">
    <property type="entry name" value="ABC2_TM_bact-type"/>
</dbReference>
<evidence type="ECO:0000256" key="4">
    <source>
        <dbReference type="ARBA" id="ARBA00023136"/>
    </source>
</evidence>
<evidence type="ECO:0000256" key="1">
    <source>
        <dbReference type="ARBA" id="ARBA00004141"/>
    </source>
</evidence>
<feature type="transmembrane region" description="Helical" evidence="6">
    <location>
        <begin position="167"/>
        <end position="189"/>
    </location>
</feature>
<dbReference type="InterPro" id="IPR013525">
    <property type="entry name" value="ABC2_TM"/>
</dbReference>
<keyword evidence="9" id="KW-1185">Reference proteome</keyword>
<proteinExistence type="inferred from homology"/>
<dbReference type="PANTHER" id="PTHR43229:SF2">
    <property type="entry name" value="NODULATION PROTEIN J"/>
    <property type="match status" value="1"/>
</dbReference>
<feature type="transmembrane region" description="Helical" evidence="6">
    <location>
        <begin position="50"/>
        <end position="71"/>
    </location>
</feature>
<dbReference type="AlphaFoldDB" id="A0A7D6VFL2"/>
<evidence type="ECO:0000256" key="6">
    <source>
        <dbReference type="RuleBase" id="RU361157"/>
    </source>
</evidence>
<keyword evidence="4 6" id="KW-0472">Membrane</keyword>
<dbReference type="PIRSF" id="PIRSF006648">
    <property type="entry name" value="DrrB"/>
    <property type="match status" value="1"/>
</dbReference>
<gene>
    <name evidence="8" type="ORF">H0264_12425</name>
</gene>
<feature type="transmembrane region" description="Helical" evidence="6">
    <location>
        <begin position="255"/>
        <end position="278"/>
    </location>
</feature>
<dbReference type="GO" id="GO:0043190">
    <property type="term" value="C:ATP-binding cassette (ABC) transporter complex"/>
    <property type="evidence" value="ECO:0007669"/>
    <property type="project" value="InterPro"/>
</dbReference>
<feature type="domain" description="ABC transmembrane type-2" evidence="7">
    <location>
        <begin position="51"/>
        <end position="286"/>
    </location>
</feature>
<protein>
    <recommendedName>
        <fullName evidence="6">Transport permease protein</fullName>
    </recommendedName>
</protein>
<comment type="similarity">
    <text evidence="6">Belongs to the ABC-2 integral membrane protein family.</text>
</comment>
<evidence type="ECO:0000313" key="9">
    <source>
        <dbReference type="Proteomes" id="UP000515512"/>
    </source>
</evidence>
<evidence type="ECO:0000256" key="2">
    <source>
        <dbReference type="ARBA" id="ARBA00022692"/>
    </source>
</evidence>
<dbReference type="KEGG" id="nhu:H0264_12425"/>
<dbReference type="InterPro" id="IPR000412">
    <property type="entry name" value="ABC_2_transport"/>
</dbReference>
<feature type="transmembrane region" description="Helical" evidence="6">
    <location>
        <begin position="91"/>
        <end position="113"/>
    </location>
</feature>
<dbReference type="InterPro" id="IPR051784">
    <property type="entry name" value="Nod_factor_ABC_transporter"/>
</dbReference>
<dbReference type="PANTHER" id="PTHR43229">
    <property type="entry name" value="NODULATION PROTEIN J"/>
    <property type="match status" value="1"/>
</dbReference>
<dbReference type="Pfam" id="PF01061">
    <property type="entry name" value="ABC2_membrane"/>
    <property type="match status" value="1"/>
</dbReference>
<keyword evidence="6" id="KW-0813">Transport</keyword>
<evidence type="ECO:0000256" key="5">
    <source>
        <dbReference type="ARBA" id="ARBA00023251"/>
    </source>
</evidence>
<feature type="transmembrane region" description="Helical" evidence="6">
    <location>
        <begin position="210"/>
        <end position="231"/>
    </location>
</feature>
<feature type="transmembrane region" description="Helical" evidence="6">
    <location>
        <begin position="134"/>
        <end position="155"/>
    </location>
</feature>
<sequence>MPVESIAPAFTGAPIPLPDSRSRLIRWRWAVADAFTIAGRDLAHWRRRPGAVIANTLLFPIMIVLMFGYLLGGAMQVPGGGDYREFLLPGMFAMTMVFGIGTTMVAVSSDAARGITDRFRSMPMSASAVVTGRGIADMLNSTVALAVLVICGLAIGWKPERGLGHTAAALGLLLLLRFAFLWIGVYLGLLFHANPEAVTGVRTLEFPIGFLANPFIPLATMPAWLGFLAAWNPLSSTTTAVRALFGNPTGDDAGWVAQHATLMAIVWPLLLIAVFLPLSIHRYRHLAR</sequence>
<evidence type="ECO:0000256" key="3">
    <source>
        <dbReference type="ARBA" id="ARBA00022989"/>
    </source>
</evidence>